<dbReference type="Proteomes" id="UP000436088">
    <property type="component" value="Unassembled WGS sequence"/>
</dbReference>
<dbReference type="GO" id="GO:0042134">
    <property type="term" value="F:rRNA primary transcript binding"/>
    <property type="evidence" value="ECO:0007669"/>
    <property type="project" value="TreeGrafter"/>
</dbReference>
<reference evidence="3" key="1">
    <citation type="submission" date="2019-09" db="EMBL/GenBank/DDBJ databases">
        <title>Draft genome information of white flower Hibiscus syriacus.</title>
        <authorList>
            <person name="Kim Y.-M."/>
        </authorList>
    </citation>
    <scope>NUCLEOTIDE SEQUENCE [LARGE SCALE GENOMIC DNA]</scope>
    <source>
        <strain evidence="3">YM2019G1</strain>
    </source>
</reference>
<evidence type="ECO:0000313" key="4">
    <source>
        <dbReference type="Proteomes" id="UP000436088"/>
    </source>
</evidence>
<dbReference type="GO" id="GO:0003729">
    <property type="term" value="F:mRNA binding"/>
    <property type="evidence" value="ECO:0007669"/>
    <property type="project" value="TreeGrafter"/>
</dbReference>
<evidence type="ECO:0008006" key="5">
    <source>
        <dbReference type="Google" id="ProtNLM"/>
    </source>
</evidence>
<dbReference type="Gene3D" id="1.25.40.10">
    <property type="entry name" value="Tetratricopeptide repeat domain"/>
    <property type="match status" value="1"/>
</dbReference>
<keyword evidence="4" id="KW-1185">Reference proteome</keyword>
<dbReference type="PANTHER" id="PTHR47447">
    <property type="entry name" value="OS03G0856100 PROTEIN"/>
    <property type="match status" value="1"/>
</dbReference>
<organism evidence="3 4">
    <name type="scientific">Hibiscus syriacus</name>
    <name type="common">Rose of Sharon</name>
    <dbReference type="NCBI Taxonomy" id="106335"/>
    <lineage>
        <taxon>Eukaryota</taxon>
        <taxon>Viridiplantae</taxon>
        <taxon>Streptophyta</taxon>
        <taxon>Embryophyta</taxon>
        <taxon>Tracheophyta</taxon>
        <taxon>Spermatophyta</taxon>
        <taxon>Magnoliopsida</taxon>
        <taxon>eudicotyledons</taxon>
        <taxon>Gunneridae</taxon>
        <taxon>Pentapetalae</taxon>
        <taxon>rosids</taxon>
        <taxon>malvids</taxon>
        <taxon>Malvales</taxon>
        <taxon>Malvaceae</taxon>
        <taxon>Malvoideae</taxon>
        <taxon>Hibiscus</taxon>
    </lineage>
</organism>
<proteinExistence type="inferred from homology"/>
<sequence length="240" mass="26193">MSWMKSSRVGGQVELVVELANEMVSNEIPLLIRLLSALLDDAIDVYAKFVYIIGSNTATLNIYGSGGNVDKAMQLFQEMSEVGVELNVMGSICLIQCLVKAGRIDEEDIDKVLAFLDQANSQLVAFVEFIEDEKSSLDTVKEEFKSIIGDTQDDARRQIFIKRGQEMSEVGSGEALPELLSAQTGTRTHKFAQGLSNSFGSHLKKLGAPFKQSEGKAGFFIGEDLVLWLQSKIASSAVTS</sequence>
<gene>
    <name evidence="3" type="ORF">F3Y22_tig00110788pilonHSYRG00117</name>
</gene>
<dbReference type="NCBIfam" id="TIGR00756">
    <property type="entry name" value="PPR"/>
    <property type="match status" value="1"/>
</dbReference>
<protein>
    <recommendedName>
        <fullName evidence="5">Pentatricopeptide repeat-containing protein</fullName>
    </recommendedName>
</protein>
<comment type="caution">
    <text evidence="3">The sequence shown here is derived from an EMBL/GenBank/DDBJ whole genome shotgun (WGS) entry which is preliminary data.</text>
</comment>
<accession>A0A6A2ZQS1</accession>
<dbReference type="EMBL" id="VEPZ02001112">
    <property type="protein sequence ID" value="KAE8693926.1"/>
    <property type="molecule type" value="Genomic_DNA"/>
</dbReference>
<dbReference type="GO" id="GO:0045727">
    <property type="term" value="P:positive regulation of translation"/>
    <property type="evidence" value="ECO:0007669"/>
    <property type="project" value="TreeGrafter"/>
</dbReference>
<dbReference type="GO" id="GO:0009570">
    <property type="term" value="C:chloroplast stroma"/>
    <property type="evidence" value="ECO:0007669"/>
    <property type="project" value="TreeGrafter"/>
</dbReference>
<dbReference type="AlphaFoldDB" id="A0A6A2ZQS1"/>
<comment type="similarity">
    <text evidence="1">Belongs to the PPR family. P subfamily.</text>
</comment>
<dbReference type="Pfam" id="PF01535">
    <property type="entry name" value="PPR"/>
    <property type="match status" value="1"/>
</dbReference>
<dbReference type="PANTHER" id="PTHR47447:SF3">
    <property type="entry name" value="OS03G0856100 PROTEIN"/>
    <property type="match status" value="1"/>
</dbReference>
<evidence type="ECO:0000256" key="1">
    <source>
        <dbReference type="ARBA" id="ARBA00007626"/>
    </source>
</evidence>
<keyword evidence="2" id="KW-0677">Repeat</keyword>
<evidence type="ECO:0000256" key="2">
    <source>
        <dbReference type="ARBA" id="ARBA00022737"/>
    </source>
</evidence>
<dbReference type="InterPro" id="IPR011990">
    <property type="entry name" value="TPR-like_helical_dom_sf"/>
</dbReference>
<name>A0A6A2ZQS1_HIBSY</name>
<evidence type="ECO:0000313" key="3">
    <source>
        <dbReference type="EMBL" id="KAE8693926.1"/>
    </source>
</evidence>
<dbReference type="InterPro" id="IPR002885">
    <property type="entry name" value="PPR_rpt"/>
</dbReference>